<name>A0A4T0IF31_WALIC</name>
<sequence>MLSSLFAQSSVKPPVTSAEWAWSNYVLAIALLVMFFLAMRIIPSDGDRSEQKGLGFDYLGTITAVSGLILFNFAWNQAAIVTWKNGYVCALLVVGLLLLGAFAFIESRVQQPLLPLTVFKNVHNNLMLGCIATGWSTFSIWLFYSIRFIQDLRNVGALETVSQVLPLSVTGCLAAALSSFLILKAGGSWVMIGALFAFLTAVCLIAFQPVNLTYWAMQFLSFVIAPFGMDMSFPAASIIISDHLPREHQGLAGSLVNTLVNYTIAITLGVAATVEMNVNDGGRDPEAGIRGALYLGVGLAVFGLILAFTNKIIEEMELRRLPDPYSTHEAGKVLE</sequence>
<dbReference type="Pfam" id="PF07690">
    <property type="entry name" value="MFS_1"/>
    <property type="match status" value="1"/>
</dbReference>
<feature type="transmembrane region" description="Helical" evidence="5">
    <location>
        <begin position="85"/>
        <end position="105"/>
    </location>
</feature>
<dbReference type="Gene3D" id="1.20.1250.20">
    <property type="entry name" value="MFS general substrate transporter like domains"/>
    <property type="match status" value="1"/>
</dbReference>
<feature type="transmembrane region" description="Helical" evidence="5">
    <location>
        <begin position="292"/>
        <end position="313"/>
    </location>
</feature>
<keyword evidence="3 5" id="KW-1133">Transmembrane helix</keyword>
<dbReference type="GO" id="GO:0022857">
    <property type="term" value="F:transmembrane transporter activity"/>
    <property type="evidence" value="ECO:0007669"/>
    <property type="project" value="InterPro"/>
</dbReference>
<accession>A0A4T0IF31</accession>
<dbReference type="SUPFAM" id="SSF103473">
    <property type="entry name" value="MFS general substrate transporter"/>
    <property type="match status" value="1"/>
</dbReference>
<evidence type="ECO:0000313" key="7">
    <source>
        <dbReference type="Proteomes" id="UP000310689"/>
    </source>
</evidence>
<evidence type="ECO:0000256" key="1">
    <source>
        <dbReference type="ARBA" id="ARBA00004141"/>
    </source>
</evidence>
<feature type="transmembrane region" description="Helical" evidence="5">
    <location>
        <begin position="252"/>
        <end position="272"/>
    </location>
</feature>
<protein>
    <recommendedName>
        <fullName evidence="8">Major facilitator superfamily (MFS) profile domain-containing protein</fullName>
    </recommendedName>
</protein>
<feature type="transmembrane region" description="Helical" evidence="5">
    <location>
        <begin position="20"/>
        <end position="42"/>
    </location>
</feature>
<proteinExistence type="predicted"/>
<dbReference type="AlphaFoldDB" id="A0A4T0IF31"/>
<comment type="subcellular location">
    <subcellularLocation>
        <location evidence="1">Membrane</location>
        <topology evidence="1">Multi-pass membrane protein</topology>
    </subcellularLocation>
</comment>
<dbReference type="Proteomes" id="UP000310689">
    <property type="component" value="Unassembled WGS sequence"/>
</dbReference>
<comment type="caution">
    <text evidence="6">The sequence shown here is derived from an EMBL/GenBank/DDBJ whole genome shotgun (WGS) entry which is preliminary data.</text>
</comment>
<evidence type="ECO:0000256" key="5">
    <source>
        <dbReference type="SAM" id="Phobius"/>
    </source>
</evidence>
<feature type="transmembrane region" description="Helical" evidence="5">
    <location>
        <begin position="219"/>
        <end position="240"/>
    </location>
</feature>
<feature type="transmembrane region" description="Helical" evidence="5">
    <location>
        <begin position="126"/>
        <end position="144"/>
    </location>
</feature>
<feature type="transmembrane region" description="Helical" evidence="5">
    <location>
        <begin position="54"/>
        <end position="73"/>
    </location>
</feature>
<reference evidence="6 7" key="1">
    <citation type="submission" date="2019-03" db="EMBL/GenBank/DDBJ databases">
        <title>Sequencing 23 genomes of Wallemia ichthyophaga.</title>
        <authorList>
            <person name="Gostincar C."/>
        </authorList>
    </citation>
    <scope>NUCLEOTIDE SEQUENCE [LARGE SCALE GENOMIC DNA]</scope>
    <source>
        <strain evidence="6 7">EXF-6200</strain>
    </source>
</reference>
<evidence type="ECO:0008006" key="8">
    <source>
        <dbReference type="Google" id="ProtNLM"/>
    </source>
</evidence>
<dbReference type="EMBL" id="SPOI01000507">
    <property type="protein sequence ID" value="TIB27543.1"/>
    <property type="molecule type" value="Genomic_DNA"/>
</dbReference>
<dbReference type="InterPro" id="IPR036259">
    <property type="entry name" value="MFS_trans_sf"/>
</dbReference>
<evidence type="ECO:0000313" key="6">
    <source>
        <dbReference type="EMBL" id="TIB27543.1"/>
    </source>
</evidence>
<dbReference type="PANTHER" id="PTHR42718:SF1">
    <property type="entry name" value="LOW AFFINITY AMMONIUM TRANSPORTER"/>
    <property type="match status" value="1"/>
</dbReference>
<feature type="transmembrane region" description="Helical" evidence="5">
    <location>
        <begin position="189"/>
        <end position="207"/>
    </location>
</feature>
<organism evidence="6 7">
    <name type="scientific">Wallemia ichthyophaga</name>
    <dbReference type="NCBI Taxonomy" id="245174"/>
    <lineage>
        <taxon>Eukaryota</taxon>
        <taxon>Fungi</taxon>
        <taxon>Dikarya</taxon>
        <taxon>Basidiomycota</taxon>
        <taxon>Wallemiomycotina</taxon>
        <taxon>Wallemiomycetes</taxon>
        <taxon>Wallemiales</taxon>
        <taxon>Wallemiaceae</taxon>
        <taxon>Wallemia</taxon>
    </lineage>
</organism>
<dbReference type="PANTHER" id="PTHR42718">
    <property type="entry name" value="MAJOR FACILITATOR SUPERFAMILY MULTIDRUG TRANSPORTER MFSC"/>
    <property type="match status" value="1"/>
</dbReference>
<keyword evidence="4 5" id="KW-0472">Membrane</keyword>
<dbReference type="GO" id="GO:0016020">
    <property type="term" value="C:membrane"/>
    <property type="evidence" value="ECO:0007669"/>
    <property type="project" value="UniProtKB-SubCell"/>
</dbReference>
<keyword evidence="2 5" id="KW-0812">Transmembrane</keyword>
<evidence type="ECO:0000256" key="3">
    <source>
        <dbReference type="ARBA" id="ARBA00022989"/>
    </source>
</evidence>
<gene>
    <name evidence="6" type="ORF">E3P86_04121</name>
</gene>
<evidence type="ECO:0000256" key="4">
    <source>
        <dbReference type="ARBA" id="ARBA00023136"/>
    </source>
</evidence>
<feature type="transmembrane region" description="Helical" evidence="5">
    <location>
        <begin position="164"/>
        <end position="182"/>
    </location>
</feature>
<dbReference type="InterPro" id="IPR011701">
    <property type="entry name" value="MFS"/>
</dbReference>
<evidence type="ECO:0000256" key="2">
    <source>
        <dbReference type="ARBA" id="ARBA00022692"/>
    </source>
</evidence>